<feature type="domain" description="Cyclic nucleotide-binding" evidence="4">
    <location>
        <begin position="11"/>
        <end position="80"/>
    </location>
</feature>
<dbReference type="Pfam" id="PF13545">
    <property type="entry name" value="HTH_Crp_2"/>
    <property type="match status" value="1"/>
</dbReference>
<dbReference type="GO" id="GO:0005829">
    <property type="term" value="C:cytosol"/>
    <property type="evidence" value="ECO:0007669"/>
    <property type="project" value="TreeGrafter"/>
</dbReference>
<accession>A0A421BJ61</accession>
<dbReference type="InterPro" id="IPR018490">
    <property type="entry name" value="cNMP-bd_dom_sf"/>
</dbReference>
<gene>
    <name evidence="6" type="ORF">DYS74_17360</name>
</gene>
<dbReference type="InterPro" id="IPR036388">
    <property type="entry name" value="WH-like_DNA-bd_sf"/>
</dbReference>
<keyword evidence="2" id="KW-0238">DNA-binding</keyword>
<name>A0A421BJ61_9RHOB</name>
<dbReference type="Gene3D" id="2.60.120.10">
    <property type="entry name" value="Jelly Rolls"/>
    <property type="match status" value="1"/>
</dbReference>
<dbReference type="PANTHER" id="PTHR24567">
    <property type="entry name" value="CRP FAMILY TRANSCRIPTIONAL REGULATORY PROTEIN"/>
    <property type="match status" value="1"/>
</dbReference>
<evidence type="ECO:0000259" key="4">
    <source>
        <dbReference type="PROSITE" id="PS50042"/>
    </source>
</evidence>
<evidence type="ECO:0000256" key="1">
    <source>
        <dbReference type="ARBA" id="ARBA00023015"/>
    </source>
</evidence>
<dbReference type="SMART" id="SM00419">
    <property type="entry name" value="HTH_CRP"/>
    <property type="match status" value="1"/>
</dbReference>
<dbReference type="GO" id="GO:0003677">
    <property type="term" value="F:DNA binding"/>
    <property type="evidence" value="ECO:0007669"/>
    <property type="project" value="UniProtKB-KW"/>
</dbReference>
<evidence type="ECO:0000259" key="5">
    <source>
        <dbReference type="PROSITE" id="PS51063"/>
    </source>
</evidence>
<dbReference type="PANTHER" id="PTHR24567:SF28">
    <property type="entry name" value="LISTERIOLYSIN REGULATORY PROTEIN"/>
    <property type="match status" value="1"/>
</dbReference>
<dbReference type="GO" id="GO:0003700">
    <property type="term" value="F:DNA-binding transcription factor activity"/>
    <property type="evidence" value="ECO:0007669"/>
    <property type="project" value="TreeGrafter"/>
</dbReference>
<dbReference type="Pfam" id="PF00027">
    <property type="entry name" value="cNMP_binding"/>
    <property type="match status" value="1"/>
</dbReference>
<proteinExistence type="predicted"/>
<dbReference type="CDD" id="cd00038">
    <property type="entry name" value="CAP_ED"/>
    <property type="match status" value="1"/>
</dbReference>
<comment type="caution">
    <text evidence="6">The sequence shown here is derived from an EMBL/GenBank/DDBJ whole genome shotgun (WGS) entry which is preliminary data.</text>
</comment>
<evidence type="ECO:0000313" key="6">
    <source>
        <dbReference type="EMBL" id="RLL61961.1"/>
    </source>
</evidence>
<evidence type="ECO:0000313" key="7">
    <source>
        <dbReference type="Proteomes" id="UP000279673"/>
    </source>
</evidence>
<dbReference type="InterPro" id="IPR036390">
    <property type="entry name" value="WH_DNA-bd_sf"/>
</dbReference>
<organism evidence="6 7">
    <name type="scientific">Paenirhodobacter hankyongi</name>
    <dbReference type="NCBI Taxonomy" id="2294033"/>
    <lineage>
        <taxon>Bacteria</taxon>
        <taxon>Pseudomonadati</taxon>
        <taxon>Pseudomonadota</taxon>
        <taxon>Alphaproteobacteria</taxon>
        <taxon>Rhodobacterales</taxon>
        <taxon>Rhodobacter group</taxon>
        <taxon>Paenirhodobacter</taxon>
    </lineage>
</organism>
<keyword evidence="3" id="KW-0804">Transcription</keyword>
<dbReference type="SUPFAM" id="SSF46785">
    <property type="entry name" value="Winged helix' DNA-binding domain"/>
    <property type="match status" value="1"/>
</dbReference>
<reference evidence="6 7" key="1">
    <citation type="submission" date="2018-10" db="EMBL/GenBank/DDBJ databases">
        <title>Rhodobacter sp . BO-81.</title>
        <authorList>
            <person name="Im W.T."/>
        </authorList>
    </citation>
    <scope>NUCLEOTIDE SEQUENCE [LARGE SCALE GENOMIC DNA]</scope>
    <source>
        <strain evidence="6 7">BO-81</strain>
    </source>
</reference>
<dbReference type="InterPro" id="IPR050397">
    <property type="entry name" value="Env_Response_Regulators"/>
</dbReference>
<keyword evidence="1" id="KW-0805">Transcription regulation</keyword>
<dbReference type="SUPFAM" id="SSF51206">
    <property type="entry name" value="cAMP-binding domain-like"/>
    <property type="match status" value="1"/>
</dbReference>
<dbReference type="RefSeq" id="WP_113901674.1">
    <property type="nucleotide sequence ID" value="NZ_RCHI01000025.1"/>
</dbReference>
<feature type="domain" description="HTH crp-type" evidence="5">
    <location>
        <begin position="145"/>
        <end position="218"/>
    </location>
</feature>
<protein>
    <submittedName>
        <fullName evidence="6">Crp/Fnr family transcriptional regulator</fullName>
    </submittedName>
</protein>
<dbReference type="Proteomes" id="UP000279673">
    <property type="component" value="Unassembled WGS sequence"/>
</dbReference>
<dbReference type="InterPro" id="IPR000595">
    <property type="entry name" value="cNMP-bd_dom"/>
</dbReference>
<evidence type="ECO:0000256" key="3">
    <source>
        <dbReference type="ARBA" id="ARBA00023163"/>
    </source>
</evidence>
<keyword evidence="7" id="KW-1185">Reference proteome</keyword>
<sequence length="226" mass="24644">MPAPPFPDTPLFDGLDDRQRAAVSEGMSSVILAANQTLFAQGDRAERFYVLVDGRLKVTQVTEDGRQIIVRIVHPGELCGFAPALNRDTYPGHAEAMVPSRLFGWPCRRWEAVVGAAPSLTFSAMRAIGRKLDEAHTRLREASTEEAGPRIAHVLLRIARETGEAEGGTIRIPFPLTRQDVADLSGNTLHTVSRIMAAWEARGILVRARRQVIIADLAAFEAIAAG</sequence>
<dbReference type="PROSITE" id="PS50042">
    <property type="entry name" value="CNMP_BINDING_3"/>
    <property type="match status" value="1"/>
</dbReference>
<dbReference type="InterPro" id="IPR012318">
    <property type="entry name" value="HTH_CRP"/>
</dbReference>
<dbReference type="InterPro" id="IPR014710">
    <property type="entry name" value="RmlC-like_jellyroll"/>
</dbReference>
<dbReference type="PROSITE" id="PS51063">
    <property type="entry name" value="HTH_CRP_2"/>
    <property type="match status" value="1"/>
</dbReference>
<dbReference type="Gene3D" id="1.10.10.10">
    <property type="entry name" value="Winged helix-like DNA-binding domain superfamily/Winged helix DNA-binding domain"/>
    <property type="match status" value="1"/>
</dbReference>
<dbReference type="SMART" id="SM00100">
    <property type="entry name" value="cNMP"/>
    <property type="match status" value="1"/>
</dbReference>
<evidence type="ECO:0000256" key="2">
    <source>
        <dbReference type="ARBA" id="ARBA00023125"/>
    </source>
</evidence>
<dbReference type="EMBL" id="RCHI01000025">
    <property type="protein sequence ID" value="RLL61961.1"/>
    <property type="molecule type" value="Genomic_DNA"/>
</dbReference>
<dbReference type="AlphaFoldDB" id="A0A421BJ61"/>